<evidence type="ECO:0000256" key="1">
    <source>
        <dbReference type="ARBA" id="ARBA00000213"/>
    </source>
</evidence>
<evidence type="ECO:0000313" key="15">
    <source>
        <dbReference type="EMBL" id="KAJ9686398.1"/>
    </source>
</evidence>
<dbReference type="PANTHER" id="PTHR10290">
    <property type="entry name" value="DNA TOPOISOMERASE I"/>
    <property type="match status" value="1"/>
</dbReference>
<dbReference type="InterPro" id="IPR013499">
    <property type="entry name" value="TopoI_euk"/>
</dbReference>
<dbReference type="InterPro" id="IPR013030">
    <property type="entry name" value="DNA_topo_DNA_db_N_dom2"/>
</dbReference>
<dbReference type="Gene3D" id="1.10.132.10">
    <property type="match status" value="1"/>
</dbReference>
<evidence type="ECO:0000256" key="5">
    <source>
        <dbReference type="ARBA" id="ARBA00023029"/>
    </source>
</evidence>
<dbReference type="AlphaFoldDB" id="A0AA38ZDA1"/>
<comment type="subcellular location">
    <subcellularLocation>
        <location evidence="2">Nucleus</location>
    </subcellularLocation>
</comment>
<dbReference type="Pfam" id="PF14370">
    <property type="entry name" value="Topo_C_assoc"/>
    <property type="match status" value="1"/>
</dbReference>
<dbReference type="SUPFAM" id="SSF56349">
    <property type="entry name" value="DNA breaking-rejoining enzymes"/>
    <property type="match status" value="1"/>
</dbReference>
<evidence type="ECO:0000256" key="10">
    <source>
        <dbReference type="PROSITE-ProRule" id="PRU01382"/>
    </source>
</evidence>
<protein>
    <recommendedName>
        <fullName evidence="11">DNA topoisomerase I</fullName>
        <ecNumber evidence="11">5.6.2.1</ecNumber>
    </recommendedName>
    <alternativeName>
        <fullName evidence="11">DNA topoisomerase 1</fullName>
    </alternativeName>
</protein>
<dbReference type="InterPro" id="IPR001631">
    <property type="entry name" value="TopoI"/>
</dbReference>
<dbReference type="FunFam" id="1.10.132.10:FF:000002">
    <property type="entry name" value="DNA topoisomerase I"/>
    <property type="match status" value="1"/>
</dbReference>
<dbReference type="Gene3D" id="3.90.15.10">
    <property type="entry name" value="Topoisomerase I, Chain A, domain 3"/>
    <property type="match status" value="1"/>
</dbReference>
<feature type="active site" description="O-(3'-phospho-DNA)-tyrosine intermediate" evidence="10">
    <location>
        <position position="842"/>
    </location>
</feature>
<evidence type="ECO:0000256" key="8">
    <source>
        <dbReference type="ARBA" id="ARBA00023235"/>
    </source>
</evidence>
<evidence type="ECO:0000256" key="9">
    <source>
        <dbReference type="ARBA" id="ARBA00023242"/>
    </source>
</evidence>
<dbReference type="CDD" id="cd00659">
    <property type="entry name" value="Topo_IB_C"/>
    <property type="match status" value="1"/>
</dbReference>
<dbReference type="Gene3D" id="1.10.10.41">
    <property type="entry name" value="Yeast DNA topoisomerase - domain 1"/>
    <property type="match status" value="1"/>
</dbReference>
<dbReference type="GO" id="GO:0006260">
    <property type="term" value="P:DNA replication"/>
    <property type="evidence" value="ECO:0007669"/>
    <property type="project" value="TreeGrafter"/>
</dbReference>
<keyword evidence="8 10" id="KW-0413">Isomerase</keyword>
<feature type="compositionally biased region" description="Acidic residues" evidence="13">
    <location>
        <begin position="265"/>
        <end position="278"/>
    </location>
</feature>
<proteinExistence type="inferred from homology"/>
<dbReference type="InterPro" id="IPR014711">
    <property type="entry name" value="TopoI_cat_a-hlx-sub_euk"/>
</dbReference>
<evidence type="ECO:0000256" key="4">
    <source>
        <dbReference type="ARBA" id="ARBA00022553"/>
    </source>
</evidence>
<dbReference type="Pfam" id="PF02919">
    <property type="entry name" value="Topoisom_I_N"/>
    <property type="match status" value="1"/>
</dbReference>
<feature type="region of interest" description="Disordered" evidence="13">
    <location>
        <begin position="783"/>
        <end position="802"/>
    </location>
</feature>
<dbReference type="InterPro" id="IPR051062">
    <property type="entry name" value="Topoisomerase_IB"/>
</dbReference>
<dbReference type="PRINTS" id="PR00416">
    <property type="entry name" value="EUTPISMRASEI"/>
</dbReference>
<dbReference type="GO" id="GO:0003917">
    <property type="term" value="F:DNA topoisomerase type I (single strand cut, ATP-independent) activity"/>
    <property type="evidence" value="ECO:0007669"/>
    <property type="project" value="UniProtKB-UniRule"/>
</dbReference>
<dbReference type="InterPro" id="IPR013500">
    <property type="entry name" value="TopoI_cat_euk"/>
</dbReference>
<feature type="compositionally biased region" description="Low complexity" evidence="13">
    <location>
        <begin position="249"/>
        <end position="261"/>
    </location>
</feature>
<evidence type="ECO:0000259" key="14">
    <source>
        <dbReference type="SMART" id="SM00435"/>
    </source>
</evidence>
<name>A0AA38ZDA1_VITRO</name>
<feature type="compositionally biased region" description="Basic and acidic residues" evidence="13">
    <location>
        <begin position="104"/>
        <end position="114"/>
    </location>
</feature>
<evidence type="ECO:0000256" key="2">
    <source>
        <dbReference type="ARBA" id="ARBA00004123"/>
    </source>
</evidence>
<dbReference type="InterPro" id="IPR025834">
    <property type="entry name" value="TopoI_C_dom"/>
</dbReference>
<dbReference type="Pfam" id="PF01028">
    <property type="entry name" value="Topoisom_I"/>
    <property type="match status" value="1"/>
</dbReference>
<keyword evidence="4" id="KW-0597">Phosphoprotein</keyword>
<dbReference type="InterPro" id="IPR011010">
    <property type="entry name" value="DNA_brk_join_enz"/>
</dbReference>
<dbReference type="GO" id="GO:0005730">
    <property type="term" value="C:nucleolus"/>
    <property type="evidence" value="ECO:0007669"/>
    <property type="project" value="TreeGrafter"/>
</dbReference>
<keyword evidence="6 12" id="KW-0175">Coiled coil</keyword>
<evidence type="ECO:0000256" key="11">
    <source>
        <dbReference type="RuleBase" id="RU365101"/>
    </source>
</evidence>
<feature type="compositionally biased region" description="Low complexity" evidence="13">
    <location>
        <begin position="83"/>
        <end position="101"/>
    </location>
</feature>
<evidence type="ECO:0000256" key="13">
    <source>
        <dbReference type="SAM" id="MobiDB-lite"/>
    </source>
</evidence>
<comment type="similarity">
    <text evidence="3 10 11">Belongs to the type IB topoisomerase family.</text>
</comment>
<comment type="caution">
    <text evidence="15">The sequence shown here is derived from an EMBL/GenBank/DDBJ whole genome shotgun (WGS) entry which is preliminary data.</text>
</comment>
<feature type="coiled-coil region" evidence="12">
    <location>
        <begin position="429"/>
        <end position="457"/>
    </location>
</feature>
<dbReference type="InterPro" id="IPR036202">
    <property type="entry name" value="TopoI_DNA-bd_euk_N_sf"/>
</dbReference>
<dbReference type="Gene3D" id="2.170.11.10">
    <property type="entry name" value="DNA Topoisomerase I, domain 2"/>
    <property type="match status" value="1"/>
</dbReference>
<dbReference type="GO" id="GO:0006265">
    <property type="term" value="P:DNA topological change"/>
    <property type="evidence" value="ECO:0007669"/>
    <property type="project" value="UniProtKB-UniRule"/>
</dbReference>
<evidence type="ECO:0000256" key="12">
    <source>
        <dbReference type="SAM" id="Coils"/>
    </source>
</evidence>
<dbReference type="Proteomes" id="UP001168098">
    <property type="component" value="Unassembled WGS sequence"/>
</dbReference>
<evidence type="ECO:0000256" key="3">
    <source>
        <dbReference type="ARBA" id="ARBA00006645"/>
    </source>
</evidence>
<feature type="region of interest" description="Disordered" evidence="13">
    <location>
        <begin position="1"/>
        <end position="119"/>
    </location>
</feature>
<comment type="function">
    <text evidence="11">Releases the supercoiling and torsional tension of DNA introduced during the DNA replication and transcription by transiently cleaving and rejoining one strand of the DNA duplex. Introduces a single-strand break via transesterification at the specific target site 5'-[CT]CCTTp site in duplex DNA. The scissile phosphodiester is attacked by the catalytic tyrosine of the enzyme, resulting in the formation of a DNA-(3'-phosphotyrosyl)-enzyme intermediate and the expulsion of a 5'-OH DNA strand. The free DNA strand then undergoes passage around the unbroken strand thus removing DNA supercoils. Finally, in the religation step, the DNA 5'-OH attacks the covalent intermediate to expel the active-site tyrosine and restore the DNA phosphodiester backbone.</text>
</comment>
<dbReference type="InterPro" id="IPR014727">
    <property type="entry name" value="TopoI_cat_a/b-sub_euk"/>
</dbReference>
<dbReference type="FunFam" id="3.90.15.10:FF:000003">
    <property type="entry name" value="DNA topoisomerase I"/>
    <property type="match status" value="1"/>
</dbReference>
<keyword evidence="5 10" id="KW-0799">Topoisomerase</keyword>
<evidence type="ECO:0000313" key="16">
    <source>
        <dbReference type="Proteomes" id="UP001168098"/>
    </source>
</evidence>
<feature type="region of interest" description="Disordered" evidence="13">
    <location>
        <begin position="131"/>
        <end position="338"/>
    </location>
</feature>
<dbReference type="SMART" id="SM00435">
    <property type="entry name" value="TOPEUc"/>
    <property type="match status" value="1"/>
</dbReference>
<reference evidence="15 16" key="1">
    <citation type="journal article" date="2023" name="BMC Biotechnol.">
        <title>Vitis rotundifolia cv Carlos genome sequencing.</title>
        <authorList>
            <person name="Huff M."/>
            <person name="Hulse-Kemp A."/>
            <person name="Scheffler B."/>
            <person name="Youngblood R."/>
            <person name="Simpson S."/>
            <person name="Babiker E."/>
            <person name="Staton M."/>
        </authorList>
    </citation>
    <scope>NUCLEOTIDE SEQUENCE [LARGE SCALE GENOMIC DNA]</scope>
    <source>
        <tissue evidence="15">Leaf</tissue>
    </source>
</reference>
<dbReference type="PROSITE" id="PS52038">
    <property type="entry name" value="TOPO_IB_2"/>
    <property type="match status" value="1"/>
</dbReference>
<dbReference type="FunFam" id="1.10.10.41:FF:000001">
    <property type="entry name" value="DNA topoisomerase I"/>
    <property type="match status" value="1"/>
</dbReference>
<feature type="compositionally biased region" description="Basic and acidic residues" evidence="13">
    <location>
        <begin position="189"/>
        <end position="201"/>
    </location>
</feature>
<organism evidence="15 16">
    <name type="scientific">Vitis rotundifolia</name>
    <name type="common">Muscadine grape</name>
    <dbReference type="NCBI Taxonomy" id="103349"/>
    <lineage>
        <taxon>Eukaryota</taxon>
        <taxon>Viridiplantae</taxon>
        <taxon>Streptophyta</taxon>
        <taxon>Embryophyta</taxon>
        <taxon>Tracheophyta</taxon>
        <taxon>Spermatophyta</taxon>
        <taxon>Magnoliopsida</taxon>
        <taxon>eudicotyledons</taxon>
        <taxon>Gunneridae</taxon>
        <taxon>Pentapetalae</taxon>
        <taxon>rosids</taxon>
        <taxon>Vitales</taxon>
        <taxon>Vitaceae</taxon>
        <taxon>Viteae</taxon>
        <taxon>Vitis</taxon>
    </lineage>
</organism>
<comment type="catalytic activity">
    <reaction evidence="1 10 11">
        <text>ATP-independent breakage of single-stranded DNA, followed by passage and rejoining.</text>
        <dbReference type="EC" id="5.6.2.1"/>
    </reaction>
</comment>
<dbReference type="GO" id="GO:0007059">
    <property type="term" value="P:chromosome segregation"/>
    <property type="evidence" value="ECO:0007669"/>
    <property type="project" value="TreeGrafter"/>
</dbReference>
<dbReference type="EMBL" id="JARBHA010000012">
    <property type="protein sequence ID" value="KAJ9686398.1"/>
    <property type="molecule type" value="Genomic_DNA"/>
</dbReference>
<evidence type="ECO:0000256" key="6">
    <source>
        <dbReference type="ARBA" id="ARBA00023054"/>
    </source>
</evidence>
<keyword evidence="16" id="KW-1185">Reference proteome</keyword>
<feature type="compositionally biased region" description="Basic and acidic residues" evidence="13">
    <location>
        <begin position="54"/>
        <end position="63"/>
    </location>
</feature>
<dbReference type="GO" id="GO:0005694">
    <property type="term" value="C:chromosome"/>
    <property type="evidence" value="ECO:0007669"/>
    <property type="project" value="InterPro"/>
</dbReference>
<sequence>MENKQLINPPVANGESEDSEDDKPLSAKLSARLPKGNSHVSKGLSSPVLLSQKTKVDVKKSDGDSEDEVPLSSKFPLKTYVRSSSGKSLGSKGLNSPSLSSHPPETKVGIKESSDDSEDEIPLLLKLQLKSRKGASSSKLLDSKGLSSPASSRSQSQKAKVNNKNLSDDSEDEIPLSSKFQLKTGMRASLDKLDNFDEKKPLTSTLKPNGISKKDDERVKSPKGQNKRPLGQANTSHHSSSKKPKLLDGSVKGKVKQVSVKAEQKDDDDDDNDDDDEYTPTVKRLKKSVSSDSKKASKTKVIPSSRKKATKKAKKSKKLAKSSKYSKSTKLPPNSGEVQKWTTLEHNGVIFPPPYKPHGVKMLYNGRPVDLTPEQEEVATMFAVMKDTDYATKPRFIENFMNDWRVILGKNHVIKKFELCDFTPIYEWHEKEKEKKKQMTTEEKKALKEEKLKQEDKYMWAVVDGVKEKVGNFRVEPPGLFRGRGEHPKMGKLKKRICPSDITINIGKEALVPECPIPGERWKEVRHDNTVTWLAFWNDPINPKEFKYVFLAASSSLKGQSDKEKYEKARLLKDYIQNIRATYTKDFTNKDTMKRQIAVATYLIDKLALRAGNEKDDDEADTVGCCTLKVENVALVPPNKLEFDFLGKDSIRYFNTVEVELPVYKAIGQFKTGKSGGDDLFDKLDTSKLNAHLKELMPGLTAKVFRTYNASITLDEMLNREARGGDAVEKIVIYQHANKEVAIICNHQRSVSKSHDVQMSRLSEKMRELQGVLDELKTDLARAKKGKPPLKDSDGKPKKNMTPEVLERKIAQTNTKIEKMERDMKTKEDLKTVALGTSKINYLDPRISVAWCKRQEVPIEKIFNKSLLAKFAWAMDVDPSFRF</sequence>
<gene>
    <name evidence="15" type="ORF">PVL29_015347</name>
</gene>
<dbReference type="FunFam" id="2.170.11.10:FF:000001">
    <property type="entry name" value="DNA topoisomerase I"/>
    <property type="match status" value="1"/>
</dbReference>
<accession>A0AA38ZDA1</accession>
<feature type="domain" description="DNA topoisomerase I eukaryotic-type" evidence="14">
    <location>
        <begin position="480"/>
        <end position="856"/>
    </location>
</feature>
<keyword evidence="7 10" id="KW-0238">DNA-binding</keyword>
<feature type="compositionally biased region" description="Low complexity" evidence="13">
    <location>
        <begin position="134"/>
        <end position="160"/>
    </location>
</feature>
<dbReference type="PANTHER" id="PTHR10290:SF23">
    <property type="entry name" value="DNA TOPOISOMERASE 1 BETA"/>
    <property type="match status" value="1"/>
</dbReference>
<evidence type="ECO:0000256" key="7">
    <source>
        <dbReference type="ARBA" id="ARBA00023125"/>
    </source>
</evidence>
<dbReference type="InterPro" id="IPR013034">
    <property type="entry name" value="DNA_topo_DNA_db_N_dom1"/>
</dbReference>
<dbReference type="SUPFAM" id="SSF56741">
    <property type="entry name" value="Eukaryotic DNA topoisomerase I, N-terminal DNA-binding fragment"/>
    <property type="match status" value="1"/>
</dbReference>
<dbReference type="EC" id="5.6.2.1" evidence="11"/>
<keyword evidence="9" id="KW-0539">Nucleus</keyword>
<feature type="compositionally biased region" description="Polar residues" evidence="13">
    <location>
        <begin position="38"/>
        <end position="53"/>
    </location>
</feature>
<dbReference type="GO" id="GO:0003677">
    <property type="term" value="F:DNA binding"/>
    <property type="evidence" value="ECO:0007669"/>
    <property type="project" value="UniProtKB-UniRule"/>
</dbReference>
<dbReference type="InterPro" id="IPR008336">
    <property type="entry name" value="TopoI_DNA-bd_euk"/>
</dbReference>
<dbReference type="InterPro" id="IPR018521">
    <property type="entry name" value="TopoIB_AS"/>
</dbReference>
<feature type="compositionally biased region" description="Basic residues" evidence="13">
    <location>
        <begin position="305"/>
        <end position="321"/>
    </location>
</feature>
<dbReference type="PROSITE" id="PS00176">
    <property type="entry name" value="TOPO_IB_1"/>
    <property type="match status" value="1"/>
</dbReference>